<evidence type="ECO:0000256" key="6">
    <source>
        <dbReference type="ARBA" id="ARBA00023136"/>
    </source>
</evidence>
<reference evidence="9" key="1">
    <citation type="submission" date="2018-10" db="EMBL/GenBank/DDBJ databases">
        <title>Schaedlerella arabinophila gen. nov. sp. nov., isolated from the mouse intestinal tract and comparative analysis with the genome of the closely related altered Schaedler flora strain ASF502.</title>
        <authorList>
            <person name="Miyake S."/>
            <person name="Soh M."/>
            <person name="Seedorf H."/>
        </authorList>
    </citation>
    <scope>NUCLEOTIDE SEQUENCE [LARGE SCALE GENOMIC DNA]</scope>
    <source>
        <strain evidence="9">DSM 106076</strain>
    </source>
</reference>
<evidence type="ECO:0000256" key="5">
    <source>
        <dbReference type="ARBA" id="ARBA00022989"/>
    </source>
</evidence>
<feature type="transmembrane region" description="Helical" evidence="7">
    <location>
        <begin position="12"/>
        <end position="41"/>
    </location>
</feature>
<evidence type="ECO:0000256" key="7">
    <source>
        <dbReference type="RuleBase" id="RU363032"/>
    </source>
</evidence>
<feature type="transmembrane region" description="Helical" evidence="7">
    <location>
        <begin position="162"/>
        <end position="188"/>
    </location>
</feature>
<feature type="domain" description="ABC transmembrane type-1" evidence="8">
    <location>
        <begin position="74"/>
        <end position="292"/>
    </location>
</feature>
<accession>A0A3R8JSW3</accession>
<evidence type="ECO:0000256" key="3">
    <source>
        <dbReference type="ARBA" id="ARBA00022475"/>
    </source>
</evidence>
<protein>
    <submittedName>
        <fullName evidence="9">Sugar ABC transporter permease</fullName>
    </submittedName>
</protein>
<evidence type="ECO:0000313" key="9">
    <source>
        <dbReference type="EMBL" id="RRK35168.1"/>
    </source>
</evidence>
<feature type="transmembrane region" description="Helical" evidence="7">
    <location>
        <begin position="78"/>
        <end position="99"/>
    </location>
</feature>
<keyword evidence="3" id="KW-1003">Cell membrane</keyword>
<dbReference type="PANTHER" id="PTHR43227:SF11">
    <property type="entry name" value="BLL4140 PROTEIN"/>
    <property type="match status" value="1"/>
</dbReference>
<feature type="transmembrane region" description="Helical" evidence="7">
    <location>
        <begin position="271"/>
        <end position="296"/>
    </location>
</feature>
<dbReference type="PROSITE" id="PS50928">
    <property type="entry name" value="ABC_TM1"/>
    <property type="match status" value="1"/>
</dbReference>
<comment type="similarity">
    <text evidence="7">Belongs to the binding-protein-dependent transport system permease family.</text>
</comment>
<dbReference type="Pfam" id="PF00528">
    <property type="entry name" value="BPD_transp_1"/>
    <property type="match status" value="1"/>
</dbReference>
<comment type="caution">
    <text evidence="9">The sequence shown here is derived from an EMBL/GenBank/DDBJ whole genome shotgun (WGS) entry which is preliminary data.</text>
</comment>
<evidence type="ECO:0000256" key="1">
    <source>
        <dbReference type="ARBA" id="ARBA00004651"/>
    </source>
</evidence>
<dbReference type="PANTHER" id="PTHR43227">
    <property type="entry name" value="BLL4140 PROTEIN"/>
    <property type="match status" value="1"/>
</dbReference>
<keyword evidence="6 7" id="KW-0472">Membrane</keyword>
<evidence type="ECO:0000256" key="4">
    <source>
        <dbReference type="ARBA" id="ARBA00022692"/>
    </source>
</evidence>
<dbReference type="GO" id="GO:0005886">
    <property type="term" value="C:plasma membrane"/>
    <property type="evidence" value="ECO:0007669"/>
    <property type="project" value="UniProtKB-SubCell"/>
</dbReference>
<organism evidence="9 10">
    <name type="scientific">Schaedlerella arabinosiphila</name>
    <dbReference type="NCBI Taxonomy" id="2044587"/>
    <lineage>
        <taxon>Bacteria</taxon>
        <taxon>Bacillati</taxon>
        <taxon>Bacillota</taxon>
        <taxon>Clostridia</taxon>
        <taxon>Lachnospirales</taxon>
        <taxon>Lachnospiraceae</taxon>
        <taxon>Schaedlerella</taxon>
    </lineage>
</organism>
<feature type="transmembrane region" description="Helical" evidence="7">
    <location>
        <begin position="209"/>
        <end position="234"/>
    </location>
</feature>
<evidence type="ECO:0000259" key="8">
    <source>
        <dbReference type="PROSITE" id="PS50928"/>
    </source>
</evidence>
<dbReference type="InterPro" id="IPR050809">
    <property type="entry name" value="UgpAE/MalFG_permease"/>
</dbReference>
<dbReference type="Gene3D" id="1.10.3720.10">
    <property type="entry name" value="MetI-like"/>
    <property type="match status" value="1"/>
</dbReference>
<keyword evidence="10" id="KW-1185">Reference proteome</keyword>
<comment type="subcellular location">
    <subcellularLocation>
        <location evidence="1 7">Cell membrane</location>
        <topology evidence="1 7">Multi-pass membrane protein</topology>
    </subcellularLocation>
</comment>
<gene>
    <name evidence="9" type="ORF">EBB54_03075</name>
</gene>
<sequence>MANKKKANWKAQLPLLLMTVPGMLYLFINNYIPICGLFIAFKDIDYSKGIFKSDWNGFENFKYLFRTEDAFIITRNTILYNLTFIILNVVICVAVAVMLSEVSKKFMMKFYQTALLLPHLISIIIIAYIAYAFLNSDTGFINHSIQEAMGRDPVNFYADPKYWPFILVIVQVWKTMGYTSIIYFSAILGIDRSLYEAAVVDGAGKMKQIFYITLPLLRPTIITMVLMNVGRIFYSDFGLFLQVPMNQGALFNVTNTIDTYVYRALLLNNDIGMASAAGLYQSIVGFLLVLGANLLVRKMDPENALF</sequence>
<keyword evidence="5 7" id="KW-1133">Transmembrane helix</keyword>
<name>A0A3R8JSW3_9FIRM</name>
<evidence type="ECO:0000313" key="10">
    <source>
        <dbReference type="Proteomes" id="UP000274920"/>
    </source>
</evidence>
<feature type="transmembrane region" description="Helical" evidence="7">
    <location>
        <begin position="111"/>
        <end position="134"/>
    </location>
</feature>
<evidence type="ECO:0000256" key="2">
    <source>
        <dbReference type="ARBA" id="ARBA00022448"/>
    </source>
</evidence>
<dbReference type="CDD" id="cd06261">
    <property type="entry name" value="TM_PBP2"/>
    <property type="match status" value="1"/>
</dbReference>
<dbReference type="GO" id="GO:0055085">
    <property type="term" value="P:transmembrane transport"/>
    <property type="evidence" value="ECO:0007669"/>
    <property type="project" value="InterPro"/>
</dbReference>
<keyword evidence="4 7" id="KW-0812">Transmembrane</keyword>
<dbReference type="Proteomes" id="UP000274920">
    <property type="component" value="Unassembled WGS sequence"/>
</dbReference>
<keyword evidence="2 7" id="KW-0813">Transport</keyword>
<proteinExistence type="inferred from homology"/>
<dbReference type="InterPro" id="IPR035906">
    <property type="entry name" value="MetI-like_sf"/>
</dbReference>
<dbReference type="AlphaFoldDB" id="A0A3R8JSW3"/>
<dbReference type="InterPro" id="IPR000515">
    <property type="entry name" value="MetI-like"/>
</dbReference>
<dbReference type="EMBL" id="RHJS01000002">
    <property type="protein sequence ID" value="RRK35168.1"/>
    <property type="molecule type" value="Genomic_DNA"/>
</dbReference>
<dbReference type="SUPFAM" id="SSF161098">
    <property type="entry name" value="MetI-like"/>
    <property type="match status" value="1"/>
</dbReference>